<keyword evidence="2" id="KW-1185">Reference proteome</keyword>
<accession>A0ABS4SXG6</accession>
<dbReference type="EMBL" id="JAGINP010000049">
    <property type="protein sequence ID" value="MBP2297257.1"/>
    <property type="molecule type" value="Genomic_DNA"/>
</dbReference>
<reference evidence="1 2" key="1">
    <citation type="submission" date="2021-03" db="EMBL/GenBank/DDBJ databases">
        <title>Genomic Encyclopedia of Type Strains, Phase III (KMG-III): the genomes of soil and plant-associated and newly described type strains.</title>
        <authorList>
            <person name="Whitman W."/>
        </authorList>
    </citation>
    <scope>NUCLEOTIDE SEQUENCE [LARGE SCALE GENOMIC DNA]</scope>
    <source>
        <strain evidence="1 2">IMMIB AFH-6</strain>
    </source>
</reference>
<name>A0ABS4SXG6_9PROT</name>
<sequence length="135" mass="15230">MLCAVSREELKNLIELGEAHARIRLELWQSKVLDVTPEQQNALSFSHLEALGKIPSWYDLLEAVAALKRMAQIEVHALLCLGTEWDDKWSDAMKRVQSTSYELSTIEIAGFTDFAIRLASGLAKFDKEKITPVVQ</sequence>
<evidence type="ECO:0000313" key="2">
    <source>
        <dbReference type="Proteomes" id="UP000781958"/>
    </source>
</evidence>
<proteinExistence type="predicted"/>
<organism evidence="1 2">
    <name type="scientific">Azospirillum rugosum</name>
    <dbReference type="NCBI Taxonomy" id="416170"/>
    <lineage>
        <taxon>Bacteria</taxon>
        <taxon>Pseudomonadati</taxon>
        <taxon>Pseudomonadota</taxon>
        <taxon>Alphaproteobacteria</taxon>
        <taxon>Rhodospirillales</taxon>
        <taxon>Azospirillaceae</taxon>
        <taxon>Azospirillum</taxon>
    </lineage>
</organism>
<comment type="caution">
    <text evidence="1">The sequence shown here is derived from an EMBL/GenBank/DDBJ whole genome shotgun (WGS) entry which is preliminary data.</text>
</comment>
<protein>
    <submittedName>
        <fullName evidence="1">Uncharacterized protein</fullName>
    </submittedName>
</protein>
<dbReference type="RefSeq" id="WP_209773943.1">
    <property type="nucleotide sequence ID" value="NZ_JAGINP010000049.1"/>
</dbReference>
<dbReference type="Proteomes" id="UP000781958">
    <property type="component" value="Unassembled WGS sequence"/>
</dbReference>
<gene>
    <name evidence="1" type="ORF">J2851_007078</name>
</gene>
<evidence type="ECO:0000313" key="1">
    <source>
        <dbReference type="EMBL" id="MBP2297257.1"/>
    </source>
</evidence>